<dbReference type="EMBL" id="BMAT01004859">
    <property type="protein sequence ID" value="GFR81797.1"/>
    <property type="molecule type" value="Genomic_DNA"/>
</dbReference>
<evidence type="ECO:0000256" key="1">
    <source>
        <dbReference type="SAM" id="MobiDB-lite"/>
    </source>
</evidence>
<protein>
    <submittedName>
        <fullName evidence="2">Uncharacterized protein</fullName>
    </submittedName>
</protein>
<keyword evidence="3" id="KW-1185">Reference proteome</keyword>
<name>A0AAV4G8N9_9GAST</name>
<dbReference type="Proteomes" id="UP000762676">
    <property type="component" value="Unassembled WGS sequence"/>
</dbReference>
<sequence>MEGRVEPSPFSPHGGCYLYWTCLSCPLRLESHTSHNSGPGARGLVAQMWEMSIQQNYERRKAYLSNYNDGDGGGGNGSQWSAASSIVVVVVVVVVEVVETQLSLTLSHQRPERWKIKGDLDLTCSLPGVHTSPARPHKQTDTLIAGA</sequence>
<accession>A0AAV4G8N9</accession>
<reference evidence="2 3" key="1">
    <citation type="journal article" date="2021" name="Elife">
        <title>Chloroplast acquisition without the gene transfer in kleptoplastic sea slugs, Plakobranchus ocellatus.</title>
        <authorList>
            <person name="Maeda T."/>
            <person name="Takahashi S."/>
            <person name="Yoshida T."/>
            <person name="Shimamura S."/>
            <person name="Takaki Y."/>
            <person name="Nagai Y."/>
            <person name="Toyoda A."/>
            <person name="Suzuki Y."/>
            <person name="Arimoto A."/>
            <person name="Ishii H."/>
            <person name="Satoh N."/>
            <person name="Nishiyama T."/>
            <person name="Hasebe M."/>
            <person name="Maruyama T."/>
            <person name="Minagawa J."/>
            <person name="Obokata J."/>
            <person name="Shigenobu S."/>
        </authorList>
    </citation>
    <scope>NUCLEOTIDE SEQUENCE [LARGE SCALE GENOMIC DNA]</scope>
</reference>
<gene>
    <name evidence="2" type="ORF">ElyMa_002348800</name>
</gene>
<dbReference type="AlphaFoldDB" id="A0AAV4G8N9"/>
<comment type="caution">
    <text evidence="2">The sequence shown here is derived from an EMBL/GenBank/DDBJ whole genome shotgun (WGS) entry which is preliminary data.</text>
</comment>
<organism evidence="2 3">
    <name type="scientific">Elysia marginata</name>
    <dbReference type="NCBI Taxonomy" id="1093978"/>
    <lineage>
        <taxon>Eukaryota</taxon>
        <taxon>Metazoa</taxon>
        <taxon>Spiralia</taxon>
        <taxon>Lophotrochozoa</taxon>
        <taxon>Mollusca</taxon>
        <taxon>Gastropoda</taxon>
        <taxon>Heterobranchia</taxon>
        <taxon>Euthyneura</taxon>
        <taxon>Panpulmonata</taxon>
        <taxon>Sacoglossa</taxon>
        <taxon>Placobranchoidea</taxon>
        <taxon>Plakobranchidae</taxon>
        <taxon>Elysia</taxon>
    </lineage>
</organism>
<feature type="region of interest" description="Disordered" evidence="1">
    <location>
        <begin position="128"/>
        <end position="147"/>
    </location>
</feature>
<evidence type="ECO:0000313" key="3">
    <source>
        <dbReference type="Proteomes" id="UP000762676"/>
    </source>
</evidence>
<evidence type="ECO:0000313" key="2">
    <source>
        <dbReference type="EMBL" id="GFR81797.1"/>
    </source>
</evidence>
<proteinExistence type="predicted"/>